<dbReference type="InterPro" id="IPR015421">
    <property type="entry name" value="PyrdxlP-dep_Trfase_major"/>
</dbReference>
<dbReference type="PANTHER" id="PTHR30244">
    <property type="entry name" value="TRANSAMINASE"/>
    <property type="match status" value="1"/>
</dbReference>
<protein>
    <submittedName>
        <fullName evidence="6">Putative pyridoxal phosphate-dependent enzyme</fullName>
    </submittedName>
</protein>
<dbReference type="InterPro" id="IPR015422">
    <property type="entry name" value="PyrdxlP-dep_Trfase_small"/>
</dbReference>
<feature type="modified residue" description="N6-(pyridoxal phosphate)lysine" evidence="4">
    <location>
        <position position="189"/>
    </location>
</feature>
<dbReference type="OrthoDB" id="9766188at2"/>
<dbReference type="CDD" id="cd00616">
    <property type="entry name" value="AHBA_syn"/>
    <property type="match status" value="1"/>
</dbReference>
<dbReference type="HOGENOM" id="CLU_033332_7_2_0"/>
<dbReference type="EMBL" id="CP001055">
    <property type="protein sequence ID" value="ACC98851.1"/>
    <property type="molecule type" value="Genomic_DNA"/>
</dbReference>
<feature type="active site" description="Proton acceptor" evidence="3">
    <location>
        <position position="189"/>
    </location>
</feature>
<reference evidence="6 7" key="1">
    <citation type="journal article" date="2009" name="Appl. Environ. Microbiol.">
        <title>Genomic analysis of 'Elusimicrobium minutum,' the first cultivated representative of the phylum 'Elusimicrobia' (formerly termite group 1).</title>
        <authorList>
            <person name="Herlemann D.P.R."/>
            <person name="Geissinger O."/>
            <person name="Ikeda-Ohtsubo W."/>
            <person name="Kunin V."/>
            <person name="Sun H."/>
            <person name="Lapidus A."/>
            <person name="Hugenholtz P."/>
            <person name="Brune A."/>
        </authorList>
    </citation>
    <scope>NUCLEOTIDE SEQUENCE [LARGE SCALE GENOMIC DNA]</scope>
    <source>
        <strain evidence="6 7">Pei191</strain>
    </source>
</reference>
<dbReference type="InterPro" id="IPR015424">
    <property type="entry name" value="PyrdxlP-dep_Trfase"/>
</dbReference>
<evidence type="ECO:0000313" key="6">
    <source>
        <dbReference type="EMBL" id="ACC98851.1"/>
    </source>
</evidence>
<dbReference type="Gene3D" id="3.90.1150.10">
    <property type="entry name" value="Aspartate Aminotransferase, domain 1"/>
    <property type="match status" value="1"/>
</dbReference>
<dbReference type="PANTHER" id="PTHR30244:SF36">
    <property type="entry name" value="3-OXO-GLUCOSE-6-PHOSPHATE:GLUTAMATE AMINOTRANSFERASE"/>
    <property type="match status" value="1"/>
</dbReference>
<evidence type="ECO:0000256" key="1">
    <source>
        <dbReference type="ARBA" id="ARBA00022898"/>
    </source>
</evidence>
<organism evidence="6 7">
    <name type="scientific">Elusimicrobium minutum (strain Pei191)</name>
    <dbReference type="NCBI Taxonomy" id="445932"/>
    <lineage>
        <taxon>Bacteria</taxon>
        <taxon>Pseudomonadati</taxon>
        <taxon>Elusimicrobiota</taxon>
        <taxon>Elusimicrobia</taxon>
        <taxon>Elusimicrobiales</taxon>
        <taxon>Elusimicrobiaceae</taxon>
        <taxon>Elusimicrobium</taxon>
    </lineage>
</organism>
<dbReference type="RefSeq" id="WP_012415466.1">
    <property type="nucleotide sequence ID" value="NC_010644.1"/>
</dbReference>
<dbReference type="PIRSF" id="PIRSF000390">
    <property type="entry name" value="PLP_StrS"/>
    <property type="match status" value="1"/>
</dbReference>
<dbReference type="GO" id="GO:0030170">
    <property type="term" value="F:pyridoxal phosphate binding"/>
    <property type="evidence" value="ECO:0007669"/>
    <property type="project" value="TreeGrafter"/>
</dbReference>
<name>B2KEA5_ELUMP</name>
<comment type="similarity">
    <text evidence="2 5">Belongs to the DegT/DnrJ/EryC1 family.</text>
</comment>
<evidence type="ECO:0000256" key="5">
    <source>
        <dbReference type="RuleBase" id="RU004508"/>
    </source>
</evidence>
<dbReference type="GO" id="GO:0000271">
    <property type="term" value="P:polysaccharide biosynthetic process"/>
    <property type="evidence" value="ECO:0007669"/>
    <property type="project" value="TreeGrafter"/>
</dbReference>
<dbReference type="SUPFAM" id="SSF53383">
    <property type="entry name" value="PLP-dependent transferases"/>
    <property type="match status" value="1"/>
</dbReference>
<dbReference type="Pfam" id="PF01041">
    <property type="entry name" value="DegT_DnrJ_EryC1"/>
    <property type="match status" value="1"/>
</dbReference>
<evidence type="ECO:0000256" key="4">
    <source>
        <dbReference type="PIRSR" id="PIRSR000390-2"/>
    </source>
</evidence>
<dbReference type="GO" id="GO:0008483">
    <property type="term" value="F:transaminase activity"/>
    <property type="evidence" value="ECO:0007669"/>
    <property type="project" value="TreeGrafter"/>
</dbReference>
<evidence type="ECO:0000313" key="7">
    <source>
        <dbReference type="Proteomes" id="UP000001029"/>
    </source>
</evidence>
<keyword evidence="7" id="KW-1185">Reference proteome</keyword>
<evidence type="ECO:0000256" key="2">
    <source>
        <dbReference type="ARBA" id="ARBA00037999"/>
    </source>
</evidence>
<evidence type="ECO:0000256" key="3">
    <source>
        <dbReference type="PIRSR" id="PIRSR000390-1"/>
    </source>
</evidence>
<keyword evidence="1 4" id="KW-0663">Pyridoxal phosphate</keyword>
<sequence>MAEEMVPLFNLQMQHDSLKNEINEAAVKALNSMKWLLGPETEAFEKEFAEMMGVKYAVSCSSGASAIQIALGALGIGKGDEVITTPFTFVATTTSVSLTGAKFVFADIDPLTYNIDPKEIERKITKHTKAILPVHLYGYPANMAEIMRIAKEHDLKVVEDCAQSHLAESDGLKTGSIGDAGAFSFYPSKNLGACGDAGAITTNDEEVYEKCKSLRHSGRSKGKTYEYDYEGSTLRMDEVQAAILRVKMRHLKQWTEDRKYVANLYAEGLKGLPIVLPPEAPAGSSQSFYVFTIAADRRDDLMEHLKRHNIGCAVYYPVPLYKQPVYKNLKIKAEDFPNSEMAAQKVLSIPMFPEMTEAQVERVCKVIRGFYED</sequence>
<dbReference type="AlphaFoldDB" id="B2KEA5"/>
<dbReference type="InterPro" id="IPR000653">
    <property type="entry name" value="DegT/StrS_aminotransferase"/>
</dbReference>
<gene>
    <name evidence="6" type="ordered locus">Emin_1301</name>
</gene>
<dbReference type="STRING" id="445932.Emin_1301"/>
<dbReference type="Proteomes" id="UP000001029">
    <property type="component" value="Chromosome"/>
</dbReference>
<dbReference type="KEGG" id="emi:Emin_1301"/>
<dbReference type="Gene3D" id="3.40.640.10">
    <property type="entry name" value="Type I PLP-dependent aspartate aminotransferase-like (Major domain)"/>
    <property type="match status" value="1"/>
</dbReference>
<accession>B2KEA5</accession>
<proteinExistence type="inferred from homology"/>